<reference evidence="1 2" key="1">
    <citation type="submission" date="2024-06" db="EMBL/GenBank/DDBJ databases">
        <title>A chromosome level genome sequence of Diviner's sage (Salvia divinorum).</title>
        <authorList>
            <person name="Ford S.A."/>
            <person name="Ro D.-K."/>
            <person name="Ness R.W."/>
            <person name="Phillips M.A."/>
        </authorList>
    </citation>
    <scope>NUCLEOTIDE SEQUENCE [LARGE SCALE GENOMIC DNA]</scope>
    <source>
        <strain evidence="1">SAF-2024a</strain>
        <tissue evidence="1">Leaf</tissue>
    </source>
</reference>
<dbReference type="Proteomes" id="UP001567538">
    <property type="component" value="Unassembled WGS sequence"/>
</dbReference>
<dbReference type="EMBL" id="JBEAFC010000008">
    <property type="protein sequence ID" value="KAL1544565.1"/>
    <property type="molecule type" value="Genomic_DNA"/>
</dbReference>
<evidence type="ECO:0000313" key="2">
    <source>
        <dbReference type="Proteomes" id="UP001567538"/>
    </source>
</evidence>
<proteinExistence type="predicted"/>
<keyword evidence="2" id="KW-1185">Reference proteome</keyword>
<comment type="caution">
    <text evidence="1">The sequence shown here is derived from an EMBL/GenBank/DDBJ whole genome shotgun (WGS) entry which is preliminary data.</text>
</comment>
<sequence length="139" mass="15829">MRLLLDTQAALNSTSDPHQLPATCSVPPSLAYSLQSRCCFTPASLPPHPVTPLPPRSLVPFSLYRPAVTSYDLRRCACSGLSLPSRRDHLPMCITHCHCLTEWEKWKMLYLITFRSGKELHEEAKIWRVNTLTQTQIRK</sequence>
<protein>
    <submittedName>
        <fullName evidence="1">Uncharacterized protein</fullName>
    </submittedName>
</protein>
<evidence type="ECO:0000313" key="1">
    <source>
        <dbReference type="EMBL" id="KAL1544565.1"/>
    </source>
</evidence>
<accession>A0ABD1GLJ5</accession>
<organism evidence="1 2">
    <name type="scientific">Salvia divinorum</name>
    <name type="common">Maria pastora</name>
    <name type="synonym">Diviner's sage</name>
    <dbReference type="NCBI Taxonomy" id="28513"/>
    <lineage>
        <taxon>Eukaryota</taxon>
        <taxon>Viridiplantae</taxon>
        <taxon>Streptophyta</taxon>
        <taxon>Embryophyta</taxon>
        <taxon>Tracheophyta</taxon>
        <taxon>Spermatophyta</taxon>
        <taxon>Magnoliopsida</taxon>
        <taxon>eudicotyledons</taxon>
        <taxon>Gunneridae</taxon>
        <taxon>Pentapetalae</taxon>
        <taxon>asterids</taxon>
        <taxon>lamiids</taxon>
        <taxon>Lamiales</taxon>
        <taxon>Lamiaceae</taxon>
        <taxon>Nepetoideae</taxon>
        <taxon>Mentheae</taxon>
        <taxon>Salviinae</taxon>
        <taxon>Salvia</taxon>
        <taxon>Salvia subgen. Calosphace</taxon>
    </lineage>
</organism>
<gene>
    <name evidence="1" type="ORF">AAHA92_21398</name>
</gene>
<dbReference type="AlphaFoldDB" id="A0ABD1GLJ5"/>
<name>A0ABD1GLJ5_SALDI</name>